<reference evidence="4" key="1">
    <citation type="journal article" date="2020" name="Stud. Mycol.">
        <title>101 Dothideomycetes genomes: a test case for predicting lifestyles and emergence of pathogens.</title>
        <authorList>
            <person name="Haridas S."/>
            <person name="Albert R."/>
            <person name="Binder M."/>
            <person name="Bloem J."/>
            <person name="Labutti K."/>
            <person name="Salamov A."/>
            <person name="Andreopoulos B."/>
            <person name="Baker S."/>
            <person name="Barry K."/>
            <person name="Bills G."/>
            <person name="Bluhm B."/>
            <person name="Cannon C."/>
            <person name="Castanera R."/>
            <person name="Culley D."/>
            <person name="Daum C."/>
            <person name="Ezra D."/>
            <person name="Gonzalez J."/>
            <person name="Henrissat B."/>
            <person name="Kuo A."/>
            <person name="Liang C."/>
            <person name="Lipzen A."/>
            <person name="Lutzoni F."/>
            <person name="Magnuson J."/>
            <person name="Mondo S."/>
            <person name="Nolan M."/>
            <person name="Ohm R."/>
            <person name="Pangilinan J."/>
            <person name="Park H.-J."/>
            <person name="Ramirez L."/>
            <person name="Alfaro M."/>
            <person name="Sun H."/>
            <person name="Tritt A."/>
            <person name="Yoshinaga Y."/>
            <person name="Zwiers L.-H."/>
            <person name="Turgeon B."/>
            <person name="Goodwin S."/>
            <person name="Spatafora J."/>
            <person name="Crous P."/>
            <person name="Grigoriev I."/>
        </authorList>
    </citation>
    <scope>NUCLEOTIDE SEQUENCE</scope>
    <source>
        <strain evidence="4">CBS 122368</strain>
    </source>
</reference>
<sequence>MQDHPAESSEGRAPKIAIPRLERGALTPLASEKKDDKAREHRVGRACTNCRKRKRNQALVSLLKDLSIRVGDADKRKIQNVLESVEDDLPPSLTPVKSVKRRKPPASDDEDDDPHGEADAPASVGSNEDLDLLDEDLLRNRESRETGFVGQNSEVQWLRTLQRDLDTAEGEPYGLPYGPPGGSREAILQRSQALDERRKLAGPIRPVADSTFYLDTESIELEVMVDPHELPPPEIAERLFDCFMKKVHRSFPIVANAFEDQFRRYYNAIKRGQPFTVPDKWLAILNLIFAIASQYSHFIHAEWRGDSRDHLIYMTRAIRLIGLKDTLMIVSAPDLDAIQMTGLLSFYYLVIGHVSRAWVMIGISLRLALALGLHLRNEDPSTPASKKETLVRTWWSLHSIECVLSAVTGRPCIIGHEDCTVSLPHIFSKVYSNVGNASGGTPARSDYRASTAQSSSIGGSSPGRMTAAPLSYLDAHINIGLITQKVLAKLYSPRTSTQSWEYIQKAIPELMKELDEWRRSALLDDAPGPKNPFASHEGRREYTLLSFSYYSTKILITRPCLCRTERRIKRQSEGSANFNQKTAEACVQAAQGLTSLLPDQPDLQSLYENAPWWCIIHNIMQAMAVMLLELSYQGTHMTTNGTEITVCVKKLMRWLRAMQTSNPVTQKAYRVICTILRNSSRHFQPNVNALLAEDEPTTKDSRALESHNFPGPASEAAPAEWYGGYYPTHASDADMSTASVDPRFLTDLHQPQPLPQIPPNQYPFFWSDSVQNPSVCSNPFVTSFDQDVPISLSMTDLWPGGGTSGGQASPDMQGFSFQPQQSPYNPEDPCR</sequence>
<dbReference type="CDD" id="cd12148">
    <property type="entry name" value="fungal_TF_MHR"/>
    <property type="match status" value="1"/>
</dbReference>
<evidence type="ECO:0000313" key="5">
    <source>
        <dbReference type="Proteomes" id="UP000800094"/>
    </source>
</evidence>
<accession>A0A6A6IMJ9</accession>
<feature type="region of interest" description="Disordered" evidence="2">
    <location>
        <begin position="86"/>
        <end position="130"/>
    </location>
</feature>
<feature type="compositionally biased region" description="Basic and acidic residues" evidence="2">
    <location>
        <begin position="1"/>
        <end position="13"/>
    </location>
</feature>
<dbReference type="InterPro" id="IPR053230">
    <property type="entry name" value="Trans_reg_galc"/>
</dbReference>
<dbReference type="GO" id="GO:0003677">
    <property type="term" value="F:DNA binding"/>
    <property type="evidence" value="ECO:0007669"/>
    <property type="project" value="InterPro"/>
</dbReference>
<feature type="region of interest" description="Disordered" evidence="2">
    <location>
        <begin position="797"/>
        <end position="831"/>
    </location>
</feature>
<dbReference type="PANTHER" id="PTHR47654:SF5">
    <property type="entry name" value="TRANSCRIPTION FACTOR DOMAIN-CONTAINING PROTEIN"/>
    <property type="match status" value="1"/>
</dbReference>
<evidence type="ECO:0000313" key="4">
    <source>
        <dbReference type="EMBL" id="KAF2251449.1"/>
    </source>
</evidence>
<dbReference type="EMBL" id="ML987193">
    <property type="protein sequence ID" value="KAF2251449.1"/>
    <property type="molecule type" value="Genomic_DNA"/>
</dbReference>
<dbReference type="AlphaFoldDB" id="A0A6A6IMJ9"/>
<feature type="region of interest" description="Disordered" evidence="2">
    <location>
        <begin position="1"/>
        <end position="46"/>
    </location>
</feature>
<dbReference type="PANTHER" id="PTHR47654">
    <property type="entry name" value="ZN(II)2CYS6 TRANSCRIPTION FACTOR (EUROFUNG)-RELATED"/>
    <property type="match status" value="1"/>
</dbReference>
<evidence type="ECO:0000256" key="1">
    <source>
        <dbReference type="ARBA" id="ARBA00023242"/>
    </source>
</evidence>
<keyword evidence="1" id="KW-0539">Nucleus</keyword>
<dbReference type="SMART" id="SM00906">
    <property type="entry name" value="Fungal_trans"/>
    <property type="match status" value="1"/>
</dbReference>
<keyword evidence="5" id="KW-1185">Reference proteome</keyword>
<feature type="compositionally biased region" description="Basic and acidic residues" evidence="2">
    <location>
        <begin position="31"/>
        <end position="43"/>
    </location>
</feature>
<feature type="compositionally biased region" description="Polar residues" evidence="2">
    <location>
        <begin position="815"/>
        <end position="824"/>
    </location>
</feature>
<dbReference type="InterPro" id="IPR007219">
    <property type="entry name" value="XnlR_reg_dom"/>
</dbReference>
<dbReference type="GO" id="GO:0008270">
    <property type="term" value="F:zinc ion binding"/>
    <property type="evidence" value="ECO:0007669"/>
    <property type="project" value="InterPro"/>
</dbReference>
<dbReference type="GeneID" id="54584280"/>
<feature type="region of interest" description="Disordered" evidence="2">
    <location>
        <begin position="439"/>
        <end position="462"/>
    </location>
</feature>
<organism evidence="4 5">
    <name type="scientific">Trematosphaeria pertusa</name>
    <dbReference type="NCBI Taxonomy" id="390896"/>
    <lineage>
        <taxon>Eukaryota</taxon>
        <taxon>Fungi</taxon>
        <taxon>Dikarya</taxon>
        <taxon>Ascomycota</taxon>
        <taxon>Pezizomycotina</taxon>
        <taxon>Dothideomycetes</taxon>
        <taxon>Pleosporomycetidae</taxon>
        <taxon>Pleosporales</taxon>
        <taxon>Massarineae</taxon>
        <taxon>Trematosphaeriaceae</taxon>
        <taxon>Trematosphaeria</taxon>
    </lineage>
</organism>
<dbReference type="Proteomes" id="UP000800094">
    <property type="component" value="Unassembled WGS sequence"/>
</dbReference>
<dbReference type="GO" id="GO:0006351">
    <property type="term" value="P:DNA-templated transcription"/>
    <property type="evidence" value="ECO:0007669"/>
    <property type="project" value="InterPro"/>
</dbReference>
<evidence type="ECO:0000259" key="3">
    <source>
        <dbReference type="SMART" id="SM00906"/>
    </source>
</evidence>
<dbReference type="RefSeq" id="XP_033686453.1">
    <property type="nucleotide sequence ID" value="XM_033830950.1"/>
</dbReference>
<protein>
    <recommendedName>
        <fullName evidence="3">Xylanolytic transcriptional activator regulatory domain-containing protein</fullName>
    </recommendedName>
</protein>
<dbReference type="OrthoDB" id="5296287at2759"/>
<gene>
    <name evidence="4" type="ORF">BU26DRAFT_530258</name>
</gene>
<feature type="domain" description="Xylanolytic transcriptional activator regulatory" evidence="3">
    <location>
        <begin position="357"/>
        <end position="430"/>
    </location>
</feature>
<name>A0A6A6IMJ9_9PLEO</name>
<dbReference type="Pfam" id="PF04082">
    <property type="entry name" value="Fungal_trans"/>
    <property type="match status" value="1"/>
</dbReference>
<evidence type="ECO:0000256" key="2">
    <source>
        <dbReference type="SAM" id="MobiDB-lite"/>
    </source>
</evidence>
<proteinExistence type="predicted"/>